<evidence type="ECO:0000256" key="4">
    <source>
        <dbReference type="ARBA" id="ARBA00022989"/>
    </source>
</evidence>
<evidence type="ECO:0000256" key="1">
    <source>
        <dbReference type="ARBA" id="ARBA00004434"/>
    </source>
</evidence>
<evidence type="ECO:0000259" key="9">
    <source>
        <dbReference type="PROSITE" id="PS51758"/>
    </source>
</evidence>
<evidence type="ECO:0000256" key="8">
    <source>
        <dbReference type="SAM" id="Phobius"/>
    </source>
</evidence>
<gene>
    <name evidence="10" type="ORF">BDFB_005538</name>
</gene>
<keyword evidence="11" id="KW-1185">Reference proteome</keyword>
<dbReference type="Proteomes" id="UP000292052">
    <property type="component" value="Unassembled WGS sequence"/>
</dbReference>
<accession>A0A482VBH6</accession>
<evidence type="ECO:0000313" key="11">
    <source>
        <dbReference type="Proteomes" id="UP000292052"/>
    </source>
</evidence>
<dbReference type="GO" id="GO:0005743">
    <property type="term" value="C:mitochondrial inner membrane"/>
    <property type="evidence" value="ECO:0007669"/>
    <property type="project" value="UniProtKB-SubCell"/>
</dbReference>
<dbReference type="OrthoDB" id="73691at2759"/>
<dbReference type="AlphaFoldDB" id="A0A482VBH6"/>
<dbReference type="PANTHER" id="PTHR14009">
    <property type="entry name" value="LEUCINE ZIPPER-EF-HAND CONTAINING TRANSMEMBRANE PROTEIN"/>
    <property type="match status" value="1"/>
</dbReference>
<dbReference type="Pfam" id="PF07766">
    <property type="entry name" value="LETM1_RBD"/>
    <property type="match status" value="1"/>
</dbReference>
<dbReference type="PROSITE" id="PS51758">
    <property type="entry name" value="LETM1_RBD"/>
    <property type="match status" value="1"/>
</dbReference>
<evidence type="ECO:0000256" key="6">
    <source>
        <dbReference type="ARBA" id="ARBA00023136"/>
    </source>
</evidence>
<reference evidence="10 11" key="1">
    <citation type="submission" date="2017-03" db="EMBL/GenBank/DDBJ databases">
        <title>Genome of the blue death feigning beetle - Asbolus verrucosus.</title>
        <authorList>
            <person name="Rider S.D."/>
        </authorList>
    </citation>
    <scope>NUCLEOTIDE SEQUENCE [LARGE SCALE GENOMIC DNA]</scope>
    <source>
        <strain evidence="10">Butters</strain>
        <tissue evidence="10">Head and leg muscle</tissue>
    </source>
</reference>
<sequence>MILPNLALLKCGNTHGYIETSVRYFQTTRNPLRKSVKYWVCQVEQVKKIRYHITRYYLKYMKNHVNALQKIEKNFPVAIRMYRVFSEGIKIFARDIKEYVKIARLIHAPGQRDKFQSLTRREIELYHQMPKDMRHVTPILLLSALPIVCYVIFPIAYMFPRQLLSSHFWNLQQKSEFNLIILKSRIKHCQPLLSTLQNEIDKTKNSKLHHEWIHILGMIGSGFRPKIEQILSCKELFRCPPLDLHYLSGRHVKHLLKLHDLHTGLFRRTRLAERALILKEMDRAIVREGGVQNLSKDALKNACFIRGLNPINMRKEDMIKWLNNWITISSVVDKGELSLLLHCSMLLAYNEPSNWQLIYYKRKKW</sequence>
<keyword evidence="3" id="KW-0999">Mitochondrion inner membrane</keyword>
<keyword evidence="5 7" id="KW-0496">Mitochondrion</keyword>
<dbReference type="InterPro" id="IPR033122">
    <property type="entry name" value="LETM1-like_RBD"/>
</dbReference>
<evidence type="ECO:0000313" key="10">
    <source>
        <dbReference type="EMBL" id="RZB40615.1"/>
    </source>
</evidence>
<organism evidence="10 11">
    <name type="scientific">Asbolus verrucosus</name>
    <name type="common">Desert ironclad beetle</name>
    <dbReference type="NCBI Taxonomy" id="1661398"/>
    <lineage>
        <taxon>Eukaryota</taxon>
        <taxon>Metazoa</taxon>
        <taxon>Ecdysozoa</taxon>
        <taxon>Arthropoda</taxon>
        <taxon>Hexapoda</taxon>
        <taxon>Insecta</taxon>
        <taxon>Pterygota</taxon>
        <taxon>Neoptera</taxon>
        <taxon>Endopterygota</taxon>
        <taxon>Coleoptera</taxon>
        <taxon>Polyphaga</taxon>
        <taxon>Cucujiformia</taxon>
        <taxon>Tenebrionidae</taxon>
        <taxon>Pimeliinae</taxon>
        <taxon>Asbolus</taxon>
    </lineage>
</organism>
<keyword evidence="2 8" id="KW-0812">Transmembrane</keyword>
<feature type="transmembrane region" description="Helical" evidence="8">
    <location>
        <begin position="139"/>
        <end position="159"/>
    </location>
</feature>
<dbReference type="PANTHER" id="PTHR14009:SF13">
    <property type="entry name" value="LETM1 DOMAIN-CONTAINING PROTEIN 1"/>
    <property type="match status" value="1"/>
</dbReference>
<protein>
    <submittedName>
        <fullName evidence="10">LETM1 domain containing protein</fullName>
    </submittedName>
</protein>
<dbReference type="EMBL" id="QDEB01117291">
    <property type="protein sequence ID" value="RZB40615.1"/>
    <property type="molecule type" value="Genomic_DNA"/>
</dbReference>
<dbReference type="GO" id="GO:0043022">
    <property type="term" value="F:ribosome binding"/>
    <property type="evidence" value="ECO:0007669"/>
    <property type="project" value="InterPro"/>
</dbReference>
<evidence type="ECO:0000256" key="5">
    <source>
        <dbReference type="ARBA" id="ARBA00023128"/>
    </source>
</evidence>
<evidence type="ECO:0000256" key="7">
    <source>
        <dbReference type="PROSITE-ProRule" id="PRU01094"/>
    </source>
</evidence>
<comment type="subcellular location">
    <subcellularLocation>
        <location evidence="1">Mitochondrion inner membrane</location>
        <topology evidence="1">Single-pass membrane protein</topology>
    </subcellularLocation>
</comment>
<dbReference type="GO" id="GO:0030003">
    <property type="term" value="P:intracellular monoatomic cation homeostasis"/>
    <property type="evidence" value="ECO:0007669"/>
    <property type="project" value="TreeGrafter"/>
</dbReference>
<evidence type="ECO:0000256" key="3">
    <source>
        <dbReference type="ARBA" id="ARBA00022792"/>
    </source>
</evidence>
<keyword evidence="6 8" id="KW-0472">Membrane</keyword>
<keyword evidence="4 8" id="KW-1133">Transmembrane helix</keyword>
<comment type="caution">
    <text evidence="10">The sequence shown here is derived from an EMBL/GenBank/DDBJ whole genome shotgun (WGS) entry which is preliminary data.</text>
</comment>
<proteinExistence type="predicted"/>
<feature type="domain" description="Letm1 RBD" evidence="9">
    <location>
        <begin position="180"/>
        <end position="365"/>
    </location>
</feature>
<dbReference type="InterPro" id="IPR044202">
    <property type="entry name" value="LETM1/MDM38-like"/>
</dbReference>
<name>A0A482VBH6_ASBVE</name>
<evidence type="ECO:0000256" key="2">
    <source>
        <dbReference type="ARBA" id="ARBA00022692"/>
    </source>
</evidence>